<sequence length="39" mass="4627">MRFKLTLKVEKAYFGNAIPINYQYEQSAVIYRILSQNLC</sequence>
<dbReference type="InterPro" id="IPR045747">
    <property type="entry name" value="CRISPR-assoc_prot_Cas6_N_sf"/>
</dbReference>
<dbReference type="Gene3D" id="3.30.70.1890">
    <property type="match status" value="1"/>
</dbReference>
<dbReference type="EMBL" id="SNRY01006528">
    <property type="protein sequence ID" value="KAA6312394.1"/>
    <property type="molecule type" value="Genomic_DNA"/>
</dbReference>
<dbReference type="AlphaFoldDB" id="A0A5J4PUW1"/>
<protein>
    <submittedName>
        <fullName evidence="1">Uncharacterized protein</fullName>
    </submittedName>
</protein>
<name>A0A5J4PUW1_9ZZZZ</name>
<accession>A0A5J4PUW1</accession>
<proteinExistence type="predicted"/>
<gene>
    <name evidence="1" type="ORF">EZS27_036667</name>
</gene>
<comment type="caution">
    <text evidence="1">The sequence shown here is derived from an EMBL/GenBank/DDBJ whole genome shotgun (WGS) entry which is preliminary data.</text>
</comment>
<reference evidence="1" key="1">
    <citation type="submission" date="2019-03" db="EMBL/GenBank/DDBJ databases">
        <title>Single cell metagenomics reveals metabolic interactions within the superorganism composed of flagellate Streblomastix strix and complex community of Bacteroidetes bacteria on its surface.</title>
        <authorList>
            <person name="Treitli S.C."/>
            <person name="Kolisko M."/>
            <person name="Husnik F."/>
            <person name="Keeling P."/>
            <person name="Hampl V."/>
        </authorList>
    </citation>
    <scope>NUCLEOTIDE SEQUENCE</scope>
    <source>
        <strain evidence="1">STM</strain>
    </source>
</reference>
<evidence type="ECO:0000313" key="1">
    <source>
        <dbReference type="EMBL" id="KAA6312394.1"/>
    </source>
</evidence>
<organism evidence="1">
    <name type="scientific">termite gut metagenome</name>
    <dbReference type="NCBI Taxonomy" id="433724"/>
    <lineage>
        <taxon>unclassified sequences</taxon>
        <taxon>metagenomes</taxon>
        <taxon>organismal metagenomes</taxon>
    </lineage>
</organism>